<evidence type="ECO:0000256" key="3">
    <source>
        <dbReference type="HAMAP-Rule" id="MF_01077"/>
    </source>
</evidence>
<organism evidence="6 7">
    <name type="scientific">Paenibacillus allorhizoplanae</name>
    <dbReference type="NCBI Taxonomy" id="2905648"/>
    <lineage>
        <taxon>Bacteria</taxon>
        <taxon>Bacillati</taxon>
        <taxon>Bacillota</taxon>
        <taxon>Bacilli</taxon>
        <taxon>Bacillales</taxon>
        <taxon>Paenibacillaceae</taxon>
        <taxon>Paenibacillus</taxon>
    </lineage>
</organism>
<comment type="function">
    <text evidence="3">Required for maturation of 30S ribosomal subunits.</text>
</comment>
<evidence type="ECO:0000313" key="6">
    <source>
        <dbReference type="EMBL" id="CAH1203294.1"/>
    </source>
</evidence>
<dbReference type="InterPro" id="IPR028989">
    <property type="entry name" value="RimP_N"/>
</dbReference>
<comment type="subcellular location">
    <subcellularLocation>
        <location evidence="3">Cytoplasm</location>
    </subcellularLocation>
</comment>
<dbReference type="Gene3D" id="2.30.30.180">
    <property type="entry name" value="Ribosome maturation factor RimP, C-terminal domain"/>
    <property type="match status" value="1"/>
</dbReference>
<dbReference type="NCBIfam" id="NF000928">
    <property type="entry name" value="PRK00092.1-2"/>
    <property type="match status" value="1"/>
</dbReference>
<reference evidence="6" key="1">
    <citation type="submission" date="2022-01" db="EMBL/GenBank/DDBJ databases">
        <authorList>
            <person name="Criscuolo A."/>
        </authorList>
    </citation>
    <scope>NUCLEOTIDE SEQUENCE</scope>
    <source>
        <strain evidence="6">CIP111891</strain>
    </source>
</reference>
<protein>
    <recommendedName>
        <fullName evidence="3">Ribosome maturation factor RimP</fullName>
    </recommendedName>
</protein>
<evidence type="ECO:0000256" key="1">
    <source>
        <dbReference type="ARBA" id="ARBA00022490"/>
    </source>
</evidence>
<dbReference type="PANTHER" id="PTHR33867:SF1">
    <property type="entry name" value="RIBOSOME MATURATION FACTOR RIMP"/>
    <property type="match status" value="1"/>
</dbReference>
<proteinExistence type="inferred from homology"/>
<dbReference type="InterPro" id="IPR028998">
    <property type="entry name" value="RimP_C"/>
</dbReference>
<dbReference type="SUPFAM" id="SSF74942">
    <property type="entry name" value="YhbC-like, C-terminal domain"/>
    <property type="match status" value="1"/>
</dbReference>
<dbReference type="HAMAP" id="MF_01077">
    <property type="entry name" value="RimP"/>
    <property type="match status" value="1"/>
</dbReference>
<dbReference type="Pfam" id="PF02576">
    <property type="entry name" value="RimP_N"/>
    <property type="match status" value="1"/>
</dbReference>
<keyword evidence="1 3" id="KW-0963">Cytoplasm</keyword>
<dbReference type="Proteomes" id="UP000838821">
    <property type="component" value="Unassembled WGS sequence"/>
</dbReference>
<accession>A0ABM9C4T3</accession>
<dbReference type="PANTHER" id="PTHR33867">
    <property type="entry name" value="RIBOSOME MATURATION FACTOR RIMP"/>
    <property type="match status" value="1"/>
</dbReference>
<dbReference type="InterPro" id="IPR036847">
    <property type="entry name" value="RimP_C_sf"/>
</dbReference>
<dbReference type="Gene3D" id="3.30.300.70">
    <property type="entry name" value="RimP-like superfamily, N-terminal"/>
    <property type="match status" value="1"/>
</dbReference>
<gene>
    <name evidence="3 6" type="primary">rimP</name>
    <name evidence="6" type="ORF">PAECIP111891_02294</name>
</gene>
<comment type="similarity">
    <text evidence="3">Belongs to the RimP family.</text>
</comment>
<dbReference type="EMBL" id="CAKMMW010000005">
    <property type="protein sequence ID" value="CAH1203294.1"/>
    <property type="molecule type" value="Genomic_DNA"/>
</dbReference>
<dbReference type="RefSeq" id="WP_268796259.1">
    <property type="nucleotide sequence ID" value="NZ_CAKMMW010000005.1"/>
</dbReference>
<feature type="domain" description="Ribosome maturation factor RimP C-terminal" evidence="5">
    <location>
        <begin position="89"/>
        <end position="154"/>
    </location>
</feature>
<dbReference type="CDD" id="cd01734">
    <property type="entry name" value="YlxS_C"/>
    <property type="match status" value="1"/>
</dbReference>
<feature type="domain" description="Ribosome maturation factor RimP N-terminal" evidence="4">
    <location>
        <begin position="14"/>
        <end position="86"/>
    </location>
</feature>
<name>A0ABM9C4T3_9BACL</name>
<keyword evidence="2 3" id="KW-0690">Ribosome biogenesis</keyword>
<keyword evidence="7" id="KW-1185">Reference proteome</keyword>
<evidence type="ECO:0000259" key="4">
    <source>
        <dbReference type="Pfam" id="PF02576"/>
    </source>
</evidence>
<evidence type="ECO:0000313" key="7">
    <source>
        <dbReference type="Proteomes" id="UP000838821"/>
    </source>
</evidence>
<sequence length="154" mass="17425">MATQEQIKSIIEDMLKDFVEQNGFEIVDIEYVKEGSNWFLRVYADKEGGIDIDDCGRISEYLSVQLDEKDPITDAYFLEVSSPGAERPLKKTQDFYKAVNSHVFVTSYEPIDGSKEFEGLLQSYDEEVLVIEIGKKKISIPVAKVASARLAIVF</sequence>
<comment type="caution">
    <text evidence="6">The sequence shown here is derived from an EMBL/GenBank/DDBJ whole genome shotgun (WGS) entry which is preliminary data.</text>
</comment>
<evidence type="ECO:0000259" key="5">
    <source>
        <dbReference type="Pfam" id="PF17384"/>
    </source>
</evidence>
<dbReference type="SUPFAM" id="SSF75420">
    <property type="entry name" value="YhbC-like, N-terminal domain"/>
    <property type="match status" value="1"/>
</dbReference>
<dbReference type="Pfam" id="PF17384">
    <property type="entry name" value="DUF150_C"/>
    <property type="match status" value="1"/>
</dbReference>
<dbReference type="InterPro" id="IPR003728">
    <property type="entry name" value="Ribosome_maturation_RimP"/>
</dbReference>
<dbReference type="InterPro" id="IPR035956">
    <property type="entry name" value="RimP_N_sf"/>
</dbReference>
<evidence type="ECO:0000256" key="2">
    <source>
        <dbReference type="ARBA" id="ARBA00022517"/>
    </source>
</evidence>